<dbReference type="Gene3D" id="3.40.50.2000">
    <property type="entry name" value="Glycogen Phosphorylase B"/>
    <property type="match status" value="2"/>
</dbReference>
<accession>A0ABN8HKG3</accession>
<organism evidence="2 3">
    <name type="scientific">Trichlorobacter ammonificans</name>
    <dbReference type="NCBI Taxonomy" id="2916410"/>
    <lineage>
        <taxon>Bacteria</taxon>
        <taxon>Pseudomonadati</taxon>
        <taxon>Thermodesulfobacteriota</taxon>
        <taxon>Desulfuromonadia</taxon>
        <taxon>Geobacterales</taxon>
        <taxon>Geobacteraceae</taxon>
        <taxon>Trichlorobacter</taxon>
    </lineage>
</organism>
<reference evidence="2 3" key="1">
    <citation type="submission" date="2022-03" db="EMBL/GenBank/DDBJ databases">
        <authorList>
            <person name="Koch H."/>
        </authorList>
    </citation>
    <scope>NUCLEOTIDE SEQUENCE [LARGE SCALE GENOMIC DNA]</scope>
    <source>
        <strain evidence="2 3">G1</strain>
    </source>
</reference>
<evidence type="ECO:0000259" key="1">
    <source>
        <dbReference type="Pfam" id="PF00535"/>
    </source>
</evidence>
<dbReference type="CDD" id="cd03801">
    <property type="entry name" value="GT4_PimA-like"/>
    <property type="match status" value="1"/>
</dbReference>
<feature type="domain" description="Glycosyltransferase 2-like" evidence="1">
    <location>
        <begin position="410"/>
        <end position="537"/>
    </location>
</feature>
<dbReference type="EC" id="2.4.1.-" evidence="2"/>
<dbReference type="GO" id="GO:0016757">
    <property type="term" value="F:glycosyltransferase activity"/>
    <property type="evidence" value="ECO:0007669"/>
    <property type="project" value="UniProtKB-KW"/>
</dbReference>
<dbReference type="RefSeq" id="WP_305732226.1">
    <property type="nucleotide sequence ID" value="NZ_OW150024.1"/>
</dbReference>
<keyword evidence="2" id="KW-0328">Glycosyltransferase</keyword>
<keyword evidence="3" id="KW-1185">Reference proteome</keyword>
<dbReference type="EMBL" id="OW150024">
    <property type="protein sequence ID" value="CAH2031400.1"/>
    <property type="molecule type" value="Genomic_DNA"/>
</dbReference>
<dbReference type="InterPro" id="IPR029044">
    <property type="entry name" value="Nucleotide-diphossugar_trans"/>
</dbReference>
<dbReference type="Pfam" id="PF13692">
    <property type="entry name" value="Glyco_trans_1_4"/>
    <property type="match status" value="1"/>
</dbReference>
<dbReference type="SUPFAM" id="SSF53756">
    <property type="entry name" value="UDP-Glycosyltransferase/glycogen phosphorylase"/>
    <property type="match status" value="1"/>
</dbReference>
<dbReference type="Proteomes" id="UP001295463">
    <property type="component" value="Chromosome"/>
</dbReference>
<keyword evidence="2" id="KW-0808">Transferase</keyword>
<dbReference type="Gene3D" id="3.90.550.10">
    <property type="entry name" value="Spore Coat Polysaccharide Biosynthesis Protein SpsA, Chain A"/>
    <property type="match status" value="1"/>
</dbReference>
<evidence type="ECO:0000313" key="3">
    <source>
        <dbReference type="Proteomes" id="UP001295463"/>
    </source>
</evidence>
<evidence type="ECO:0000313" key="2">
    <source>
        <dbReference type="EMBL" id="CAH2031400.1"/>
    </source>
</evidence>
<dbReference type="PANTHER" id="PTHR22916:SF3">
    <property type="entry name" value="UDP-GLCNAC:BETAGAL BETA-1,3-N-ACETYLGLUCOSAMINYLTRANSFERASE-LIKE PROTEIN 1"/>
    <property type="match status" value="1"/>
</dbReference>
<dbReference type="PANTHER" id="PTHR22916">
    <property type="entry name" value="GLYCOSYLTRANSFERASE"/>
    <property type="match status" value="1"/>
</dbReference>
<dbReference type="InterPro" id="IPR001173">
    <property type="entry name" value="Glyco_trans_2-like"/>
</dbReference>
<proteinExistence type="predicted"/>
<sequence>MKTLVLSSQYPLPEVGGNRIRTMNFVRYFRKHGEVDLAWYQDDATQAAAETPLFRRQFPLPRTDDGTRQGRLAGLYDQLRHQKPWIVCGYGPASVRALNDLIEQEEYDHIVCRYAVSAYPLQFLSRRNRRKVIVDIDDLMTPELYEAINGSSRGLRRLRARLDLELYRAFQANCARIGTALVCSADDLRLLGERVPSADLHVVPNVAPELQLPDSYRHDGFNNLDTLLFVGNLAYPPNVDGLEWFVGSIFQRLVNDYPNLKLIVAGKDPVERVRTLCGLHERIELVENPPDLVPLYERAGAVVVPLLSGGGTRIKILEAGLAGRPVFATAIGAYGLSLHDRLTFLCMHDYDSFAERYVWLRNRAAYGRVAGAMRGFVEEYFTVSSFEQALDRIITPPAQPPARVLPGLVSVIVPVYNRAHLVGATLDSILAQTYRNIEVIAVNDGSTDGSLEVLQGYAERHPGRVRVIDQPNSGQVRARNAGIRQARGEFIAFLDSDDTWAPEKLSAQLPLFSPGVGLVYCAIHEVDPEGRVIRTVAGEPGMRGDIYRHLLVRNRMTGGSVVVTRRALDRAGLFDESLPAAENWDLWIRIARDFTVEYLDRPLVRYLRHPGNLSADNERMALATLAVLQKHLSVDPGGELARTRTLAYATFHYNRAVVQFSAGNYRQARRSFLSCWHYRPFYRDSVLRMLRSLLGRNLNRLLACLKSKLQPLLTGRRHEPATC</sequence>
<gene>
    <name evidence="2" type="ORF">GEAMG1_1570</name>
</gene>
<protein>
    <submittedName>
        <fullName evidence="2">Enzyme</fullName>
        <ecNumber evidence="2">2.4.1.-</ecNumber>
    </submittedName>
</protein>
<dbReference type="SUPFAM" id="SSF53448">
    <property type="entry name" value="Nucleotide-diphospho-sugar transferases"/>
    <property type="match status" value="1"/>
</dbReference>
<name>A0ABN8HKG3_9BACT</name>
<dbReference type="Pfam" id="PF00535">
    <property type="entry name" value="Glycos_transf_2"/>
    <property type="match status" value="1"/>
</dbReference>